<dbReference type="InterPro" id="IPR050101">
    <property type="entry name" value="CinA"/>
</dbReference>
<organism evidence="3 4">
    <name type="scientific">Malonomonas rubra DSM 5091</name>
    <dbReference type="NCBI Taxonomy" id="1122189"/>
    <lineage>
        <taxon>Bacteria</taxon>
        <taxon>Pseudomonadati</taxon>
        <taxon>Thermodesulfobacteriota</taxon>
        <taxon>Desulfuromonadia</taxon>
        <taxon>Desulfuromonadales</taxon>
        <taxon>Geopsychrobacteraceae</taxon>
        <taxon>Malonomonas</taxon>
    </lineage>
</organism>
<dbReference type="Proteomes" id="UP000184171">
    <property type="component" value="Unassembled WGS sequence"/>
</dbReference>
<dbReference type="EMBL" id="FQZT01000014">
    <property type="protein sequence ID" value="SHJ73464.1"/>
    <property type="molecule type" value="Genomic_DNA"/>
</dbReference>
<comment type="similarity">
    <text evidence="1">Belongs to the CinA family.</text>
</comment>
<dbReference type="InterPro" id="IPR036425">
    <property type="entry name" value="MoaB/Mog-like_dom_sf"/>
</dbReference>
<reference evidence="3 4" key="1">
    <citation type="submission" date="2016-11" db="EMBL/GenBank/DDBJ databases">
        <authorList>
            <person name="Jaros S."/>
            <person name="Januszkiewicz K."/>
            <person name="Wedrychowicz H."/>
        </authorList>
    </citation>
    <scope>NUCLEOTIDE SEQUENCE [LARGE SCALE GENOMIC DNA]</scope>
    <source>
        <strain evidence="3 4">DSM 5091</strain>
    </source>
</reference>
<dbReference type="PIRSF" id="PIRSF006728">
    <property type="entry name" value="CinA"/>
    <property type="match status" value="1"/>
</dbReference>
<dbReference type="Gene3D" id="3.40.980.10">
    <property type="entry name" value="MoaB/Mog-like domain"/>
    <property type="match status" value="1"/>
</dbReference>
<keyword evidence="4" id="KW-1185">Reference proteome</keyword>
<dbReference type="PANTHER" id="PTHR13939">
    <property type="entry name" value="NICOTINAMIDE-NUCLEOTIDE AMIDOHYDROLASE PNCC"/>
    <property type="match status" value="1"/>
</dbReference>
<feature type="domain" description="MoaB/Mog" evidence="2">
    <location>
        <begin position="15"/>
        <end position="181"/>
    </location>
</feature>
<dbReference type="InterPro" id="IPR036653">
    <property type="entry name" value="CinA-like_C"/>
</dbReference>
<dbReference type="InterPro" id="IPR001453">
    <property type="entry name" value="MoaB/Mog_dom"/>
</dbReference>
<dbReference type="InterPro" id="IPR008136">
    <property type="entry name" value="CinA_C"/>
</dbReference>
<dbReference type="STRING" id="1122189.SAMN02745165_03047"/>
<protein>
    <recommendedName>
        <fullName evidence="1">CinA-like protein</fullName>
    </recommendedName>
</protein>
<dbReference type="PANTHER" id="PTHR13939:SF0">
    <property type="entry name" value="NMN AMIDOHYDROLASE-LIKE PROTEIN YFAY"/>
    <property type="match status" value="1"/>
</dbReference>
<dbReference type="NCBIfam" id="TIGR00200">
    <property type="entry name" value="cinA_nterm"/>
    <property type="match status" value="1"/>
</dbReference>
<dbReference type="HAMAP" id="MF_00226_B">
    <property type="entry name" value="CinA_B"/>
    <property type="match status" value="1"/>
</dbReference>
<evidence type="ECO:0000313" key="3">
    <source>
        <dbReference type="EMBL" id="SHJ73464.1"/>
    </source>
</evidence>
<dbReference type="Gene3D" id="3.90.950.20">
    <property type="entry name" value="CinA-like"/>
    <property type="match status" value="1"/>
</dbReference>
<dbReference type="AlphaFoldDB" id="A0A1M6LQI8"/>
<sequence>MQTRLTGLDRPFDIAVLTTGDELLNGELADTNTGTIAAILSQYGYRLRCSLSVPDQEKEIEAALRYLSGHAQAVIVTGGLGSTGDDLTARAAARATGQQLAINEEALEMVRAWFKKRNRQMEPSNERQALLPLEAEPLQNPLGTAPGFRLRHKNCQLFFLPGVPSEMKAMFNQAVLPALQELHPPEAARQQRLFKLFGLPEPKVDALIPYSQLPQGVDVAFALDYPLVLVKLRADGDDATQRLDQAETILLEVLGEHIMARDEQTPEEVVGKLLIEAGLSLSLAESCTGGLVASMLTSQPGASAFLERGAVTYADSAKQDWLQVPLPILQQHGAVSEQCARAMAIGLRRATGTDLALSITGIAGPDGGTEEKPVGTVFMALANPEGVHVKGYRFNGDRHKVQRMSAVMALEWLRRFALRYAKD</sequence>
<accession>A0A1M6LQI8</accession>
<dbReference type="OrthoDB" id="9801454at2"/>
<dbReference type="InterPro" id="IPR008135">
    <property type="entry name" value="Competence-induced_CinA"/>
</dbReference>
<proteinExistence type="inferred from homology"/>
<dbReference type="NCBIfam" id="TIGR00177">
    <property type="entry name" value="molyb_syn"/>
    <property type="match status" value="1"/>
</dbReference>
<dbReference type="NCBIfam" id="TIGR00199">
    <property type="entry name" value="PncC_domain"/>
    <property type="match status" value="1"/>
</dbReference>
<dbReference type="RefSeq" id="WP_072909596.1">
    <property type="nucleotide sequence ID" value="NZ_FQZT01000014.1"/>
</dbReference>
<dbReference type="Pfam" id="PF00994">
    <property type="entry name" value="MoCF_biosynth"/>
    <property type="match status" value="1"/>
</dbReference>
<gene>
    <name evidence="3" type="ORF">SAMN02745165_03047</name>
</gene>
<evidence type="ECO:0000259" key="2">
    <source>
        <dbReference type="SMART" id="SM00852"/>
    </source>
</evidence>
<evidence type="ECO:0000313" key="4">
    <source>
        <dbReference type="Proteomes" id="UP000184171"/>
    </source>
</evidence>
<dbReference type="SUPFAM" id="SSF142433">
    <property type="entry name" value="CinA-like"/>
    <property type="match status" value="1"/>
</dbReference>
<dbReference type="CDD" id="cd00885">
    <property type="entry name" value="cinA"/>
    <property type="match status" value="1"/>
</dbReference>
<dbReference type="Pfam" id="PF02464">
    <property type="entry name" value="CinA"/>
    <property type="match status" value="1"/>
</dbReference>
<dbReference type="SMART" id="SM00852">
    <property type="entry name" value="MoCF_biosynth"/>
    <property type="match status" value="1"/>
</dbReference>
<evidence type="ECO:0000256" key="1">
    <source>
        <dbReference type="HAMAP-Rule" id="MF_00226"/>
    </source>
</evidence>
<dbReference type="SUPFAM" id="SSF53218">
    <property type="entry name" value="Molybdenum cofactor biosynthesis proteins"/>
    <property type="match status" value="1"/>
</dbReference>
<name>A0A1M6LQI8_MALRU</name>